<organism evidence="2 3">
    <name type="scientific">Micromonospora mirobrigensis</name>
    <dbReference type="NCBI Taxonomy" id="262898"/>
    <lineage>
        <taxon>Bacteria</taxon>
        <taxon>Bacillati</taxon>
        <taxon>Actinomycetota</taxon>
        <taxon>Actinomycetes</taxon>
        <taxon>Micromonosporales</taxon>
        <taxon>Micromonosporaceae</taxon>
        <taxon>Micromonospora</taxon>
    </lineage>
</organism>
<evidence type="ECO:0000256" key="1">
    <source>
        <dbReference type="SAM" id="MobiDB-lite"/>
    </source>
</evidence>
<dbReference type="Proteomes" id="UP000199504">
    <property type="component" value="Unassembled WGS sequence"/>
</dbReference>
<feature type="region of interest" description="Disordered" evidence="1">
    <location>
        <begin position="39"/>
        <end position="82"/>
    </location>
</feature>
<dbReference type="STRING" id="262898.GA0070564_106142"/>
<dbReference type="EMBL" id="FMCX01000006">
    <property type="protein sequence ID" value="SCF34946.1"/>
    <property type="molecule type" value="Genomic_DNA"/>
</dbReference>
<sequence>MRRALEFLFTRALRSRIGVALGIAVVVFGIIGAARLVSGPDQSATGLTTRPREPITTVDPHTGDDGANLTPEPPSPRTRAGALTPERTAERFAAAWLGGGPDAKRWQDAMRPFSTPTLIEQLRGANPAGVPATQVTGEPTLQPRTETITEVTLPLDFGRLRLTLVSPDGRWLVDTVDWERE</sequence>
<name>A0A1C4ZQ68_9ACTN</name>
<dbReference type="AlphaFoldDB" id="A0A1C4ZQ68"/>
<accession>A0A1C4ZQ68</accession>
<evidence type="ECO:0000313" key="2">
    <source>
        <dbReference type="EMBL" id="SCF34946.1"/>
    </source>
</evidence>
<keyword evidence="3" id="KW-1185">Reference proteome</keyword>
<proteinExistence type="predicted"/>
<evidence type="ECO:0000313" key="3">
    <source>
        <dbReference type="Proteomes" id="UP000199504"/>
    </source>
</evidence>
<protein>
    <submittedName>
        <fullName evidence="2">Uncharacterized protein</fullName>
    </submittedName>
</protein>
<gene>
    <name evidence="2" type="ORF">GA0070564_106142</name>
</gene>
<reference evidence="3" key="1">
    <citation type="submission" date="2016-06" db="EMBL/GenBank/DDBJ databases">
        <authorList>
            <person name="Varghese N."/>
            <person name="Submissions Spin"/>
        </authorList>
    </citation>
    <scope>NUCLEOTIDE SEQUENCE [LARGE SCALE GENOMIC DNA]</scope>
    <source>
        <strain evidence="3">DSM 44830</strain>
    </source>
</reference>